<dbReference type="InterPro" id="IPR001611">
    <property type="entry name" value="Leu-rich_rpt"/>
</dbReference>
<dbReference type="InterPro" id="IPR022684">
    <property type="entry name" value="Calpain_cysteine_protease"/>
</dbReference>
<keyword evidence="10" id="KW-1185">Reference proteome</keyword>
<evidence type="ECO:0000256" key="4">
    <source>
        <dbReference type="ARBA" id="ARBA00022807"/>
    </source>
</evidence>
<organism evidence="9 10">
    <name type="scientific">Blepharisma stoltei</name>
    <dbReference type="NCBI Taxonomy" id="1481888"/>
    <lineage>
        <taxon>Eukaryota</taxon>
        <taxon>Sar</taxon>
        <taxon>Alveolata</taxon>
        <taxon>Ciliophora</taxon>
        <taxon>Postciliodesmatophora</taxon>
        <taxon>Heterotrichea</taxon>
        <taxon>Heterotrichida</taxon>
        <taxon>Blepharismidae</taxon>
        <taxon>Blepharisma</taxon>
    </lineage>
</organism>
<feature type="domain" description="Calpain catalytic" evidence="8">
    <location>
        <begin position="39"/>
        <end position="444"/>
    </location>
</feature>
<dbReference type="SUPFAM" id="SSF49758">
    <property type="entry name" value="Calpain large subunit, middle domain (domain III)"/>
    <property type="match status" value="1"/>
</dbReference>
<dbReference type="SMART" id="SM00230">
    <property type="entry name" value="CysPc"/>
    <property type="match status" value="1"/>
</dbReference>
<evidence type="ECO:0000256" key="7">
    <source>
        <dbReference type="SAM" id="MobiDB-lite"/>
    </source>
</evidence>
<dbReference type="Gene3D" id="3.90.70.10">
    <property type="entry name" value="Cysteine proteinases"/>
    <property type="match status" value="1"/>
</dbReference>
<proteinExistence type="inferred from homology"/>
<evidence type="ECO:0000313" key="10">
    <source>
        <dbReference type="Proteomes" id="UP001162131"/>
    </source>
</evidence>
<dbReference type="AlphaFoldDB" id="A0AAU9IX35"/>
<keyword evidence="4 6" id="KW-0788">Thiol protease</keyword>
<gene>
    <name evidence="9" type="ORF">BSTOLATCC_MIC16816</name>
</gene>
<evidence type="ECO:0000256" key="5">
    <source>
        <dbReference type="PIRSR" id="PIRSR622684-1"/>
    </source>
</evidence>
<feature type="active site" evidence="5 6">
    <location>
        <position position="174"/>
    </location>
</feature>
<dbReference type="InterPro" id="IPR000169">
    <property type="entry name" value="Pept_cys_AS"/>
</dbReference>
<dbReference type="PROSITE" id="PS00139">
    <property type="entry name" value="THIOL_PROTEASE_CYS"/>
    <property type="match status" value="1"/>
</dbReference>
<protein>
    <recommendedName>
        <fullName evidence="8">Calpain catalytic domain-containing protein</fullName>
    </recommendedName>
</protein>
<name>A0AAU9IX35_9CILI</name>
<dbReference type="InterPro" id="IPR001300">
    <property type="entry name" value="Peptidase_C2_calpain_cat"/>
</dbReference>
<evidence type="ECO:0000256" key="1">
    <source>
        <dbReference type="ARBA" id="ARBA00007623"/>
    </source>
</evidence>
<dbReference type="PROSITE" id="PS50203">
    <property type="entry name" value="CALPAIN_CAT"/>
    <property type="match status" value="1"/>
</dbReference>
<feature type="region of interest" description="Disordered" evidence="7">
    <location>
        <begin position="108"/>
        <end position="161"/>
    </location>
</feature>
<comment type="caution">
    <text evidence="9">The sequence shown here is derived from an EMBL/GenBank/DDBJ whole genome shotgun (WGS) entry which is preliminary data.</text>
</comment>
<sequence>MSTYVSDFYARTVFLTPNIEEVRTKIEELVSQYVGEDKKFNDPDFGPTEKDPTGELAIFYPPDEANEMQGDASVGQYNNIAGLHIDMIKWLRPLDFCKDPSLCAFITREESDDESDEENKNEEDPEEEQEEKKPAAIKRSTTKKATVGKSNASMHKNRSGASSLDVMQGNLGDCWFISGMALVAGRDDLFDQLICRGYFEEFEKFGLYVFRMYKNCRVHYVIVDDKIPCLERANGRCFPAFARCRNRNEFWVSLIEKAYAKLNIKYINLTSGFIDEALQDLTGLAPEMIRFTSSVDNSRLWQMLKILVYSGSLIGASLNFLGRRDIPDEDKRELQVDARRHGIQYGHAYGILDIREVPFEEDPNGVLQFLRLKNPWGKENNMEWNGDWSDADTRWTPELKDKYNEVLKDLPDKFDKDELFHVWGAEDNIFIMHAENFAQYFNTIMAVRDFPDEWSGVRYYTGWNPSYGIPPRGKNWTKNPQFPFYIKKTTDISILLQQPDPRSVAENRPPFKKLTLLIVVFKLDMAEKSVGAFVPDRIALQSQGADSRCVMAGGELKAGKYSIVIMNSSEGVCSDCYLSIYFSCQKDEIAFENKSWEVILEEEEGERARPTKLDIGKSLADSAINASKKEQNQLIKQAMLPHNLQNMVNEKPSLKPIGMEIINRAIKGEKKEEEEKALPFNLQSMINDKPLVKQIGKEIVRKGLNEEKKKEEVKSIAFGKAVTKPATPGLVTDNSQTKLGQSYSQGIKELRKNIQQNEIEDDLEFKIQDPLAQEIEFERDMAILFGLEYNDYKTFHSLPTEQQEAIIQDFQDVTNQNSTILDLNYYYLGNRGLNAILDGIEDFPNLEYLYLRENKLGDLAVCELCRRLELSRQLGIVEIDLSYNTDLTDNAGLALVALATRIRNIQKIVIENTDISSKVQQKIIEVTERNRKVKGN</sequence>
<keyword evidence="2 6" id="KW-0645">Protease</keyword>
<comment type="similarity">
    <text evidence="1">Belongs to the peptidase C2 family.</text>
</comment>
<dbReference type="Gene3D" id="3.80.10.10">
    <property type="entry name" value="Ribonuclease Inhibitor"/>
    <property type="match status" value="1"/>
</dbReference>
<dbReference type="Pfam" id="PF00648">
    <property type="entry name" value="Peptidase_C2"/>
    <property type="match status" value="1"/>
</dbReference>
<feature type="compositionally biased region" description="Acidic residues" evidence="7">
    <location>
        <begin position="110"/>
        <end position="129"/>
    </location>
</feature>
<dbReference type="InterPro" id="IPR036213">
    <property type="entry name" value="Calpain_III_sf"/>
</dbReference>
<evidence type="ECO:0000256" key="3">
    <source>
        <dbReference type="ARBA" id="ARBA00022801"/>
    </source>
</evidence>
<dbReference type="PROSITE" id="PS51450">
    <property type="entry name" value="LRR"/>
    <property type="match status" value="1"/>
</dbReference>
<dbReference type="PANTHER" id="PTHR10183">
    <property type="entry name" value="CALPAIN"/>
    <property type="match status" value="1"/>
</dbReference>
<keyword evidence="3 6" id="KW-0378">Hydrolase</keyword>
<dbReference type="EMBL" id="CAJZBQ010000016">
    <property type="protein sequence ID" value="CAG9316710.1"/>
    <property type="molecule type" value="Genomic_DNA"/>
</dbReference>
<dbReference type="GO" id="GO:0006508">
    <property type="term" value="P:proteolysis"/>
    <property type="evidence" value="ECO:0007669"/>
    <property type="project" value="UniProtKB-KW"/>
</dbReference>
<evidence type="ECO:0000256" key="2">
    <source>
        <dbReference type="ARBA" id="ARBA00022670"/>
    </source>
</evidence>
<dbReference type="InterPro" id="IPR032675">
    <property type="entry name" value="LRR_dom_sf"/>
</dbReference>
<dbReference type="InterPro" id="IPR038765">
    <property type="entry name" value="Papain-like_cys_pep_sf"/>
</dbReference>
<dbReference type="GO" id="GO:0004198">
    <property type="term" value="F:calcium-dependent cysteine-type endopeptidase activity"/>
    <property type="evidence" value="ECO:0007669"/>
    <property type="project" value="InterPro"/>
</dbReference>
<dbReference type="SUPFAM" id="SSF54001">
    <property type="entry name" value="Cysteine proteinases"/>
    <property type="match status" value="1"/>
</dbReference>
<feature type="active site" evidence="5 6">
    <location>
        <position position="374"/>
    </location>
</feature>
<evidence type="ECO:0000256" key="6">
    <source>
        <dbReference type="PROSITE-ProRule" id="PRU00239"/>
    </source>
</evidence>
<reference evidence="9" key="1">
    <citation type="submission" date="2021-09" db="EMBL/GenBank/DDBJ databases">
        <authorList>
            <consortium name="AG Swart"/>
            <person name="Singh M."/>
            <person name="Singh A."/>
            <person name="Seah K."/>
            <person name="Emmerich C."/>
        </authorList>
    </citation>
    <scope>NUCLEOTIDE SEQUENCE</scope>
    <source>
        <strain evidence="9">ATCC30299</strain>
    </source>
</reference>
<evidence type="ECO:0000259" key="8">
    <source>
        <dbReference type="PROSITE" id="PS50203"/>
    </source>
</evidence>
<dbReference type="Proteomes" id="UP001162131">
    <property type="component" value="Unassembled WGS sequence"/>
</dbReference>
<dbReference type="Gene3D" id="2.60.120.380">
    <property type="match status" value="1"/>
</dbReference>
<feature type="active site" evidence="5 6">
    <location>
        <position position="347"/>
    </location>
</feature>
<dbReference type="SUPFAM" id="SSF52047">
    <property type="entry name" value="RNI-like"/>
    <property type="match status" value="1"/>
</dbReference>
<accession>A0AAU9IX35</accession>
<feature type="compositionally biased region" description="Polar residues" evidence="7">
    <location>
        <begin position="148"/>
        <end position="161"/>
    </location>
</feature>
<dbReference type="PANTHER" id="PTHR10183:SF379">
    <property type="entry name" value="CALPAIN-5"/>
    <property type="match status" value="1"/>
</dbReference>
<evidence type="ECO:0000313" key="9">
    <source>
        <dbReference type="EMBL" id="CAG9316710.1"/>
    </source>
</evidence>